<proteinExistence type="predicted"/>
<sequence length="134" mass="15493">MQIFAPLVVQFMDLPVDFPSQLASNRVPNIPEASKPTYRRYAFSVEHETTLHLKLLAYSIATRKSLSMQDLNGVDEFTLGDNFIYNRTNFDKFTRPHWTNVFQMHISSNDPCDKSILRSSPKVYLCSDFPPPLY</sequence>
<dbReference type="Proteomes" id="UP000887565">
    <property type="component" value="Unplaced"/>
</dbReference>
<organism evidence="1 2">
    <name type="scientific">Romanomermis culicivorax</name>
    <name type="common">Nematode worm</name>
    <dbReference type="NCBI Taxonomy" id="13658"/>
    <lineage>
        <taxon>Eukaryota</taxon>
        <taxon>Metazoa</taxon>
        <taxon>Ecdysozoa</taxon>
        <taxon>Nematoda</taxon>
        <taxon>Enoplea</taxon>
        <taxon>Dorylaimia</taxon>
        <taxon>Mermithida</taxon>
        <taxon>Mermithoidea</taxon>
        <taxon>Mermithidae</taxon>
        <taxon>Romanomermis</taxon>
    </lineage>
</organism>
<name>A0A915HQR6_ROMCU</name>
<keyword evidence="1" id="KW-1185">Reference proteome</keyword>
<evidence type="ECO:0000313" key="1">
    <source>
        <dbReference type="Proteomes" id="UP000887565"/>
    </source>
</evidence>
<protein>
    <submittedName>
        <fullName evidence="2">Uncharacterized protein</fullName>
    </submittedName>
</protein>
<dbReference type="AlphaFoldDB" id="A0A915HQR6"/>
<reference evidence="2" key="1">
    <citation type="submission" date="2022-11" db="UniProtKB">
        <authorList>
            <consortium name="WormBaseParasite"/>
        </authorList>
    </citation>
    <scope>IDENTIFICATION</scope>
</reference>
<evidence type="ECO:0000313" key="2">
    <source>
        <dbReference type="WBParaSite" id="nRc.2.0.1.t03712-RA"/>
    </source>
</evidence>
<dbReference type="WBParaSite" id="nRc.2.0.1.t03712-RA">
    <property type="protein sequence ID" value="nRc.2.0.1.t03712-RA"/>
    <property type="gene ID" value="nRc.2.0.1.g03712"/>
</dbReference>
<accession>A0A915HQR6</accession>